<keyword evidence="1" id="KW-0175">Coiled coil</keyword>
<dbReference type="Proteomes" id="UP000054937">
    <property type="component" value="Unassembled WGS sequence"/>
</dbReference>
<evidence type="ECO:0000256" key="1">
    <source>
        <dbReference type="SAM" id="Coils"/>
    </source>
</evidence>
<proteinExistence type="predicted"/>
<accession>A0A0V0QBQ6</accession>
<evidence type="ECO:0000313" key="2">
    <source>
        <dbReference type="EMBL" id="KRW99662.1"/>
    </source>
</evidence>
<sequence length="227" mass="26279">MVSKNGIILNQKDILKHLDIESQEKLIKPLRIEFLQNCPEILKNRQIEQILDECNYSAIKQNEQSLLKQKKQKQQIEKIDEQNLLETEKSILSSLLKSKSSSQSFENQLNKVTGKKKWVEEQSTTIIDNYFQHGFNNDAQLIIDDAQNQLENIEKTYQKIKSYQNISDSSVQEQLVQLEIDKLENSMEKSILNQFNSQSSSQLSSQLQDSTILEQSILKVSQLGFDN</sequence>
<gene>
    <name evidence="2" type="ORF">PPERSA_03463</name>
</gene>
<reference evidence="2 3" key="1">
    <citation type="journal article" date="2015" name="Sci. Rep.">
        <title>Genome of the facultative scuticociliatosis pathogen Pseudocohnilembus persalinus provides insight into its virulence through horizontal gene transfer.</title>
        <authorList>
            <person name="Xiong J."/>
            <person name="Wang G."/>
            <person name="Cheng J."/>
            <person name="Tian M."/>
            <person name="Pan X."/>
            <person name="Warren A."/>
            <person name="Jiang C."/>
            <person name="Yuan D."/>
            <person name="Miao W."/>
        </authorList>
    </citation>
    <scope>NUCLEOTIDE SEQUENCE [LARGE SCALE GENOMIC DNA]</scope>
    <source>
        <strain evidence="2">36N120E</strain>
    </source>
</reference>
<name>A0A0V0QBQ6_PSEPJ</name>
<protein>
    <submittedName>
        <fullName evidence="2">Uncharacterized protein</fullName>
    </submittedName>
</protein>
<dbReference type="InParanoid" id="A0A0V0QBQ6"/>
<keyword evidence="3" id="KW-1185">Reference proteome</keyword>
<dbReference type="AlphaFoldDB" id="A0A0V0QBQ6"/>
<dbReference type="EMBL" id="LDAU01000205">
    <property type="protein sequence ID" value="KRW99662.1"/>
    <property type="molecule type" value="Genomic_DNA"/>
</dbReference>
<organism evidence="2 3">
    <name type="scientific">Pseudocohnilembus persalinus</name>
    <name type="common">Ciliate</name>
    <dbReference type="NCBI Taxonomy" id="266149"/>
    <lineage>
        <taxon>Eukaryota</taxon>
        <taxon>Sar</taxon>
        <taxon>Alveolata</taxon>
        <taxon>Ciliophora</taxon>
        <taxon>Intramacronucleata</taxon>
        <taxon>Oligohymenophorea</taxon>
        <taxon>Scuticociliatia</taxon>
        <taxon>Philasterida</taxon>
        <taxon>Pseudocohnilembidae</taxon>
        <taxon>Pseudocohnilembus</taxon>
    </lineage>
</organism>
<feature type="coiled-coil region" evidence="1">
    <location>
        <begin position="136"/>
        <end position="163"/>
    </location>
</feature>
<evidence type="ECO:0000313" key="3">
    <source>
        <dbReference type="Proteomes" id="UP000054937"/>
    </source>
</evidence>
<comment type="caution">
    <text evidence="2">The sequence shown here is derived from an EMBL/GenBank/DDBJ whole genome shotgun (WGS) entry which is preliminary data.</text>
</comment>